<keyword evidence="10" id="KW-0436">Ligase</keyword>
<evidence type="ECO:0000256" key="6">
    <source>
        <dbReference type="ARBA" id="ARBA00031154"/>
    </source>
</evidence>
<dbReference type="InterPro" id="IPR023210">
    <property type="entry name" value="NADP_OxRdtase_dom"/>
</dbReference>
<dbReference type="GO" id="GO:0017109">
    <property type="term" value="C:glutamate-cysteine ligase complex"/>
    <property type="evidence" value="ECO:0007669"/>
    <property type="project" value="TreeGrafter"/>
</dbReference>
<dbReference type="AlphaFoldDB" id="A0A8D8Q022"/>
<evidence type="ECO:0000256" key="1">
    <source>
        <dbReference type="ARBA" id="ARBA00005006"/>
    </source>
</evidence>
<evidence type="ECO:0000256" key="8">
    <source>
        <dbReference type="ARBA" id="ARBA00032926"/>
    </source>
</evidence>
<dbReference type="Gene3D" id="3.20.20.100">
    <property type="entry name" value="NADP-dependent oxidoreductase domain"/>
    <property type="match status" value="1"/>
</dbReference>
<dbReference type="SUPFAM" id="SSF51430">
    <property type="entry name" value="NAD(P)-linked oxidoreductase"/>
    <property type="match status" value="1"/>
</dbReference>
<sequence>MMTYVQIHTGNILNLPELKLQTADKEFSESIRITLEEKYGKESEKIEDEIAKLSSSSILEINRGSPFATVSADDIKNSRTSVKIFVKSCEPEHLQQAIDYIFKYLEIQTVDTVILAYNDSRNKEKSQEKLLSELNTLWTVLETMVDDKKISRIGVSDLHEDTFIQFYSTAKVKPSMIQINLSSCCVVPPVLQEFAKSNVIQLITHSDPIDILNQTPVLSKTKNVSLLWAGKYQTHVVCRGVLVSKGYIVCTQVKSE</sequence>
<protein>
    <recommendedName>
        <fullName evidence="7">GCS light chain</fullName>
    </recommendedName>
    <alternativeName>
        <fullName evidence="5">Gamma-ECS regulatory subunit</fullName>
    </alternativeName>
    <alternativeName>
        <fullName evidence="8">Gamma-glutamylcysteine synthetase regulatory subunit</fullName>
    </alternativeName>
    <alternativeName>
        <fullName evidence="6">Glutamate--cysteine ligase modifier subunit</fullName>
    </alternativeName>
</protein>
<dbReference type="InterPro" id="IPR036812">
    <property type="entry name" value="NAD(P)_OxRdtase_dom_sf"/>
</dbReference>
<dbReference type="GO" id="GO:0016874">
    <property type="term" value="F:ligase activity"/>
    <property type="evidence" value="ECO:0007669"/>
    <property type="project" value="UniProtKB-KW"/>
</dbReference>
<reference evidence="10" key="1">
    <citation type="submission" date="2021-05" db="EMBL/GenBank/DDBJ databases">
        <authorList>
            <person name="Alioto T."/>
            <person name="Alioto T."/>
            <person name="Gomez Garrido J."/>
        </authorList>
    </citation>
    <scope>NUCLEOTIDE SEQUENCE</scope>
</reference>
<evidence type="ECO:0000256" key="3">
    <source>
        <dbReference type="ARBA" id="ARBA00011532"/>
    </source>
</evidence>
<evidence type="ECO:0000256" key="7">
    <source>
        <dbReference type="ARBA" id="ARBA00031732"/>
    </source>
</evidence>
<name>A0A8D8Q022_9HEMI</name>
<evidence type="ECO:0000313" key="10">
    <source>
        <dbReference type="EMBL" id="CAG6621502.1"/>
    </source>
</evidence>
<organism evidence="10">
    <name type="scientific">Cacopsylla melanoneura</name>
    <dbReference type="NCBI Taxonomy" id="428564"/>
    <lineage>
        <taxon>Eukaryota</taxon>
        <taxon>Metazoa</taxon>
        <taxon>Ecdysozoa</taxon>
        <taxon>Arthropoda</taxon>
        <taxon>Hexapoda</taxon>
        <taxon>Insecta</taxon>
        <taxon>Pterygota</taxon>
        <taxon>Neoptera</taxon>
        <taxon>Paraneoptera</taxon>
        <taxon>Hemiptera</taxon>
        <taxon>Sternorrhyncha</taxon>
        <taxon>Psylloidea</taxon>
        <taxon>Psyllidae</taxon>
        <taxon>Psyllinae</taxon>
        <taxon>Cacopsylla</taxon>
    </lineage>
</organism>
<feature type="domain" description="NADP-dependent oxidoreductase" evidence="9">
    <location>
        <begin position="87"/>
        <end position="206"/>
    </location>
</feature>
<comment type="subunit">
    <text evidence="3">Heterodimer of a catalytic heavy chain and a regulatory light chain.</text>
</comment>
<evidence type="ECO:0000256" key="5">
    <source>
        <dbReference type="ARBA" id="ARBA00030406"/>
    </source>
</evidence>
<comment type="pathway">
    <text evidence="1">Sulfur metabolism; glutathione biosynthesis; glutathione from L-cysteine and L-glutamate: step 1/2.</text>
</comment>
<evidence type="ECO:0000259" key="9">
    <source>
        <dbReference type="Pfam" id="PF00248"/>
    </source>
</evidence>
<proteinExistence type="inferred from homology"/>
<evidence type="ECO:0000256" key="2">
    <source>
        <dbReference type="ARBA" id="ARBA00008612"/>
    </source>
</evidence>
<dbReference type="GO" id="GO:0030234">
    <property type="term" value="F:enzyme regulator activity"/>
    <property type="evidence" value="ECO:0007669"/>
    <property type="project" value="TreeGrafter"/>
</dbReference>
<dbReference type="PANTHER" id="PTHR13295">
    <property type="entry name" value="GLUTAMATE CYSTEINE LIGASE REGULATORY SUBUNIT"/>
    <property type="match status" value="1"/>
</dbReference>
<dbReference type="EMBL" id="HBUF01050331">
    <property type="protein sequence ID" value="CAG6621502.1"/>
    <property type="molecule type" value="Transcribed_RNA"/>
</dbReference>
<dbReference type="InterPro" id="IPR032963">
    <property type="entry name" value="Gclm"/>
</dbReference>
<accession>A0A8D8Q022</accession>
<keyword evidence="4" id="KW-0317">Glutathione biosynthesis</keyword>
<dbReference type="Pfam" id="PF00248">
    <property type="entry name" value="Aldo_ket_red"/>
    <property type="match status" value="1"/>
</dbReference>
<dbReference type="GO" id="GO:0035226">
    <property type="term" value="F:glutamate-cysteine ligase catalytic subunit binding"/>
    <property type="evidence" value="ECO:0007669"/>
    <property type="project" value="InterPro"/>
</dbReference>
<dbReference type="UniPathway" id="UPA00142">
    <property type="reaction ID" value="UER00209"/>
</dbReference>
<dbReference type="PANTHER" id="PTHR13295:SF4">
    <property type="entry name" value="GLUTAMATE--CYSTEINE LIGASE REGULATORY SUBUNIT"/>
    <property type="match status" value="1"/>
</dbReference>
<comment type="similarity">
    <text evidence="2">Belongs to the aldo/keto reductase family. Glutamate--cysteine ligase light chain subfamily.</text>
</comment>
<evidence type="ECO:0000256" key="4">
    <source>
        <dbReference type="ARBA" id="ARBA00022684"/>
    </source>
</evidence>
<dbReference type="GO" id="GO:0006750">
    <property type="term" value="P:glutathione biosynthetic process"/>
    <property type="evidence" value="ECO:0007669"/>
    <property type="project" value="UniProtKB-UniPathway"/>
</dbReference>